<dbReference type="Proteomes" id="UP001162992">
    <property type="component" value="Chromosome 8"/>
</dbReference>
<name>A0ACC2D127_DIPCM</name>
<keyword evidence="2" id="KW-1185">Reference proteome</keyword>
<sequence>MAGSASKTMKYAAKLRLHSALISVQILSAGFQLLSRLGLLDNGMNEFAYPVYRSAIACLLLAFMSFFLERQERPPLTWTLVFQFFLLGFTGIFLSQSLYLKGLMCTNATFASTMANLLPGLVFVMAALFRIEEVKLSRRDGQAKTLGATIGVIGAVMMSLYKGPVLLLDSTTIRSPHLLTAQASARFPSETGLQLFGYPTECWQLGVLCIIGNSIACALWIVIQTPILKKYPARLHVTFFSTCWGFVLLALFGFTQISEPSKWKITSRSDILVILYAGLIYSGITYSLQSWCVQNGGPVLVAVYQPLQTVVVAVLAVPLFGDGLSVGSVAGGLLIMSGLYLVNWGQGQQQKLETFSQDTETLIKDKLGNNISGDPLLKSCWTDTPDELA</sequence>
<organism evidence="1 2">
    <name type="scientific">Diphasiastrum complanatum</name>
    <name type="common">Issler's clubmoss</name>
    <name type="synonym">Lycopodium complanatum</name>
    <dbReference type="NCBI Taxonomy" id="34168"/>
    <lineage>
        <taxon>Eukaryota</taxon>
        <taxon>Viridiplantae</taxon>
        <taxon>Streptophyta</taxon>
        <taxon>Embryophyta</taxon>
        <taxon>Tracheophyta</taxon>
        <taxon>Lycopodiopsida</taxon>
        <taxon>Lycopodiales</taxon>
        <taxon>Lycopodiaceae</taxon>
        <taxon>Lycopodioideae</taxon>
        <taxon>Diphasiastrum</taxon>
    </lineage>
</organism>
<comment type="caution">
    <text evidence="1">The sequence shown here is derived from an EMBL/GenBank/DDBJ whole genome shotgun (WGS) entry which is preliminary data.</text>
</comment>
<accession>A0ACC2D127</accession>
<protein>
    <submittedName>
        <fullName evidence="1">Uncharacterized protein</fullName>
    </submittedName>
</protein>
<evidence type="ECO:0000313" key="1">
    <source>
        <dbReference type="EMBL" id="KAJ7547883.1"/>
    </source>
</evidence>
<dbReference type="EMBL" id="CM055099">
    <property type="protein sequence ID" value="KAJ7547883.1"/>
    <property type="molecule type" value="Genomic_DNA"/>
</dbReference>
<proteinExistence type="predicted"/>
<gene>
    <name evidence="1" type="ORF">O6H91_08G108100</name>
</gene>
<reference evidence="2" key="1">
    <citation type="journal article" date="2024" name="Proc. Natl. Acad. Sci. U.S.A.">
        <title>Extraordinary preservation of gene collinearity over three hundred million years revealed in homosporous lycophytes.</title>
        <authorList>
            <person name="Li C."/>
            <person name="Wickell D."/>
            <person name="Kuo L.Y."/>
            <person name="Chen X."/>
            <person name="Nie B."/>
            <person name="Liao X."/>
            <person name="Peng D."/>
            <person name="Ji J."/>
            <person name="Jenkins J."/>
            <person name="Williams M."/>
            <person name="Shu S."/>
            <person name="Plott C."/>
            <person name="Barry K."/>
            <person name="Rajasekar S."/>
            <person name="Grimwood J."/>
            <person name="Han X."/>
            <person name="Sun S."/>
            <person name="Hou Z."/>
            <person name="He W."/>
            <person name="Dai G."/>
            <person name="Sun C."/>
            <person name="Schmutz J."/>
            <person name="Leebens-Mack J.H."/>
            <person name="Li F.W."/>
            <person name="Wang L."/>
        </authorList>
    </citation>
    <scope>NUCLEOTIDE SEQUENCE [LARGE SCALE GENOMIC DNA]</scope>
    <source>
        <strain evidence="2">cv. PW_Plant_1</strain>
    </source>
</reference>
<evidence type="ECO:0000313" key="2">
    <source>
        <dbReference type="Proteomes" id="UP001162992"/>
    </source>
</evidence>